<dbReference type="EMBL" id="AFYH01223628">
    <property type="status" value="NOT_ANNOTATED_CDS"/>
    <property type="molecule type" value="Genomic_DNA"/>
</dbReference>
<dbReference type="EMBL" id="AFYH01223629">
    <property type="status" value="NOT_ANNOTATED_CDS"/>
    <property type="molecule type" value="Genomic_DNA"/>
</dbReference>
<dbReference type="Pfam" id="PF22946">
    <property type="entry name" value="SPEF2_D5"/>
    <property type="match status" value="1"/>
</dbReference>
<dbReference type="EMBL" id="AFYH01223621">
    <property type="status" value="NOT_ANNOTATED_CDS"/>
    <property type="molecule type" value="Genomic_DNA"/>
</dbReference>
<dbReference type="InParanoid" id="H2ZYY7"/>
<dbReference type="InterPro" id="IPR056199">
    <property type="entry name" value="SPEF2_C"/>
</dbReference>
<dbReference type="InterPro" id="IPR027417">
    <property type="entry name" value="P-loop_NTPase"/>
</dbReference>
<dbReference type="PANTHER" id="PTHR14919:SF0">
    <property type="entry name" value="SPERM FLAGELLAR PROTEIN 2"/>
    <property type="match status" value="1"/>
</dbReference>
<feature type="region of interest" description="Disordered" evidence="2">
    <location>
        <begin position="1264"/>
        <end position="1293"/>
    </location>
</feature>
<protein>
    <submittedName>
        <fullName evidence="6">Sperm flagellar 2</fullName>
    </submittedName>
</protein>
<dbReference type="Proteomes" id="UP000008672">
    <property type="component" value="Unassembled WGS sequence"/>
</dbReference>
<dbReference type="HOGENOM" id="CLU_002424_1_0_1"/>
<keyword evidence="1" id="KW-0175">Coiled coil</keyword>
<dbReference type="SUPFAM" id="SSF47473">
    <property type="entry name" value="EF-hand"/>
    <property type="match status" value="1"/>
</dbReference>
<dbReference type="InterPro" id="IPR010441">
    <property type="entry name" value="CH_2"/>
</dbReference>
<dbReference type="EMBL" id="AFYH01223623">
    <property type="status" value="NOT_ANNOTATED_CDS"/>
    <property type="molecule type" value="Genomic_DNA"/>
</dbReference>
<dbReference type="InterPro" id="IPR052634">
    <property type="entry name" value="Sperm_flagellar-bone_growth"/>
</dbReference>
<dbReference type="eggNOG" id="ENOG502QR7Y">
    <property type="taxonomic scope" value="Eukaryota"/>
</dbReference>
<dbReference type="InterPro" id="IPR011992">
    <property type="entry name" value="EF-hand-dom_pair"/>
</dbReference>
<dbReference type="EMBL" id="AFYH01223625">
    <property type="status" value="NOT_ANNOTATED_CDS"/>
    <property type="molecule type" value="Genomic_DNA"/>
</dbReference>
<feature type="compositionally biased region" description="Basic and acidic residues" evidence="2">
    <location>
        <begin position="908"/>
        <end position="928"/>
    </location>
</feature>
<reference evidence="6" key="2">
    <citation type="submission" date="2025-08" db="UniProtKB">
        <authorList>
            <consortium name="Ensembl"/>
        </authorList>
    </citation>
    <scope>IDENTIFICATION</scope>
</reference>
<reference evidence="7" key="1">
    <citation type="submission" date="2011-08" db="EMBL/GenBank/DDBJ databases">
        <title>The draft genome of Latimeria chalumnae.</title>
        <authorList>
            <person name="Di Palma F."/>
            <person name="Alfoldi J."/>
            <person name="Johnson J."/>
            <person name="Berlin A."/>
            <person name="Gnerre S."/>
            <person name="Jaffe D."/>
            <person name="MacCallum I."/>
            <person name="Young S."/>
            <person name="Walker B.J."/>
            <person name="Lander E."/>
            <person name="Lindblad-Toh K."/>
        </authorList>
    </citation>
    <scope>NUCLEOTIDE SEQUENCE [LARGE SCALE GENOMIC DNA]</scope>
    <source>
        <strain evidence="7">Wild caught</strain>
    </source>
</reference>
<evidence type="ECO:0000313" key="6">
    <source>
        <dbReference type="Ensembl" id="ENSLACP00000002608.1"/>
    </source>
</evidence>
<organism evidence="6 7">
    <name type="scientific">Latimeria chalumnae</name>
    <name type="common">Coelacanth</name>
    <dbReference type="NCBI Taxonomy" id="7897"/>
    <lineage>
        <taxon>Eukaryota</taxon>
        <taxon>Metazoa</taxon>
        <taxon>Chordata</taxon>
        <taxon>Craniata</taxon>
        <taxon>Vertebrata</taxon>
        <taxon>Euteleostomi</taxon>
        <taxon>Coelacanthiformes</taxon>
        <taxon>Coelacanthidae</taxon>
        <taxon>Latimeria</taxon>
    </lineage>
</organism>
<dbReference type="SUPFAM" id="SSF52540">
    <property type="entry name" value="P-loop containing nucleoside triphosphate hydrolases"/>
    <property type="match status" value="1"/>
</dbReference>
<name>H2ZYY7_LATCH</name>
<evidence type="ECO:0000259" key="3">
    <source>
        <dbReference type="Pfam" id="PF06294"/>
    </source>
</evidence>
<dbReference type="EMBL" id="AFYH01223627">
    <property type="status" value="NOT_ANNOTATED_CDS"/>
    <property type="molecule type" value="Genomic_DNA"/>
</dbReference>
<dbReference type="EMBL" id="AFYH01223624">
    <property type="status" value="NOT_ANNOTATED_CDS"/>
    <property type="molecule type" value="Genomic_DNA"/>
</dbReference>
<evidence type="ECO:0000256" key="2">
    <source>
        <dbReference type="SAM" id="MobiDB-lite"/>
    </source>
</evidence>
<feature type="domain" description="SPEF2 C-terminal" evidence="5">
    <location>
        <begin position="1423"/>
        <end position="1618"/>
    </location>
</feature>
<dbReference type="Pfam" id="PF24082">
    <property type="entry name" value="SPEF2_C"/>
    <property type="match status" value="1"/>
</dbReference>
<dbReference type="Gene3D" id="1.10.418.10">
    <property type="entry name" value="Calponin-like domain"/>
    <property type="match status" value="1"/>
</dbReference>
<sequence length="1753" mass="202916">RNSESKLNNFSRVEPTLALLGIPFDYNIAEAIMTEQYGVATRLLYQLFIALQKKKKLGLTGIAMETMRPAAPAKLQGIGTEMYKERLKSRVPRQVNLILQNLSAQYEKKTNEMTEKVTLAHYKELKKLQQLQEELRLQDIEKHRQAKKNQNELMARIQLAIVKIPKPPPNRTLKAIEAQKQLWKKKEAEEVNREIFQFEKMLKHLAPFSNKNDVDRKSESVTDWIRVQSNDEYIGKIRKRLEEDSFAREQREKRRRKVLLEQLKAHEAQEEAYREEQLINRLMRQSQQERRIAVQLMHVRHEKEVLRQNRIFREKQYEERRLQEFQEALDKEAALAKQERIDSQEQIQKEIEIHEKVAAERAEARYRKHYQICQEILDQIIDLTAKMGEYRELTRNLIPAKLFREWKELFFYGKPLYEQASIDCLPSDPTPEQLVELEKLQLLDEQDYEDYTTMTGEWYPPEDCETKGPAPNNNVLGHVVHRLFDIIYPPEPPAPPPTFPPFPIKACVIGKTFAGKTTSLKYVVQEFPLQLLSADILVQEAVKAFYDNESIEKNYVVLKKNHTDQVPVDCEINKTSYNKINILSSAPLTCDLPESSTFETIKAPSELQATKSNEDVEKDKSPQFTVRAQLGAKVEEFLKQGKNIPDELLVDIMVEAINRVPQESGWIMDGFPVTLNQAKLLEKAITGVDPDKTEAKSKRSKTSLLVIDPTAPKEPPPPPPALDVAIFLDVADILVLKRAIEKIGELFFFPVLNYHTSEGPIMEPEERDTSSKLTSEQEQVQHRITGFLDTWPKLETWFSEQQKILVTVNAEVDEESLCKKVEVVLLETMTKKWQKEESKESNKEEESLLQVPSAETQIPQPAEVKEAPPVIVESTTIQEKTLPRSPKVKLAKGLTIGEVKTKSQSRPQSDKSKKGKKSETPKEKENPKGSKSRPQSGSPLHYTEGEPVPVEPPPIKPGSEEWVYVDEPLPTEIPEYLVPYWETVVDTYQNTIKAIFRNIRNENILIIHYLWDVRKEYKEYLTCPDHKQEFVSQWQQDYNSVAGDMQEDEETKAEIHQRVDDLRERLWDICDTRKEESEQERCNIINNGWLIDHTGVLINHFSSLMQVEVACFQDTLRLLKDYYKGMEGKIPPEITQDFVRLPLVDILDTEQPADPEKLKKIPLVPRRPQSSELPGSVGIAGGRLKTKLPSVKIKEDHSSESPTLNYDVDEKLIVDSWQASLTAISNMIYNHMGEDIVIEKREQTVHTKRLSMGYSQYLLTKIPKKKKKNVSTKGKRTPTPQPPPPPVEESPEEIRKRELRFRMYQEYFGALEHEDSSWQQWVTPFSLKLYLTPPLSCLSELFTFVVGIVNLMVSWFTKQFDKGHVSIDRLTGFIRHHIETATKIQYELMLQRSDFYVCGDVKLIPDPIPPPRPPPREIQQNETLTIRQLNVFYQQFMEISPGGYLSSKAFAKVLQDLTTLNLGTDTLPDVWTHLSASQVQELTSLLSLHSEYITWRKFLLLAAQPWPYPSDIQLLQTLQNFKSVDPTETGYVTEEQYDKVDLWFESDIDFPIPDDPTEPLPFNRLEHIRKYFFTLFADHQRNPSQLDYTDMLLFFASHLDPNEGFYRALSIVSGIQIPTQVHASVPSIDQSTADEIETTVEPKYQPVAGKGNKVEDNHRYSVQQEAKDISNEVAHQKIIMENFPSFNNNNTKLQTNARLYIHLHSQNTFFKQRFIQLFRELGSEKLEPIPFAVLLEHPLMLELMENNYQFKLP</sequence>
<dbReference type="STRING" id="7897.ENSLACP00000002608"/>
<feature type="coiled-coil region" evidence="1">
    <location>
        <begin position="249"/>
        <end position="285"/>
    </location>
</feature>
<dbReference type="GeneTree" id="ENSGT00390000008160"/>
<evidence type="ECO:0000259" key="5">
    <source>
        <dbReference type="Pfam" id="PF24082"/>
    </source>
</evidence>
<dbReference type="PANTHER" id="PTHR14919">
    <property type="entry name" value="KPL2-RELATED"/>
    <property type="match status" value="1"/>
</dbReference>
<accession>H2ZYY7</accession>
<dbReference type="GO" id="GO:0007288">
    <property type="term" value="P:sperm axoneme assembly"/>
    <property type="evidence" value="ECO:0007669"/>
    <property type="project" value="TreeGrafter"/>
</dbReference>
<dbReference type="FunCoup" id="H2ZYY7">
    <property type="interactions" value="99"/>
</dbReference>
<evidence type="ECO:0000313" key="7">
    <source>
        <dbReference type="Proteomes" id="UP000008672"/>
    </source>
</evidence>
<feature type="domain" description="CH-like" evidence="3">
    <location>
        <begin position="3"/>
        <end position="48"/>
    </location>
</feature>
<dbReference type="GO" id="GO:0002177">
    <property type="term" value="C:manchette"/>
    <property type="evidence" value="ECO:0007669"/>
    <property type="project" value="TreeGrafter"/>
</dbReference>
<feature type="domain" description="CPC1/SPEF2" evidence="4">
    <location>
        <begin position="282"/>
        <end position="415"/>
    </location>
</feature>
<dbReference type="EMBL" id="AFYH01223622">
    <property type="status" value="NOT_ANNOTATED_CDS"/>
    <property type="molecule type" value="Genomic_DNA"/>
</dbReference>
<feature type="coiled-coil region" evidence="1">
    <location>
        <begin position="128"/>
        <end position="160"/>
    </location>
</feature>
<evidence type="ECO:0000256" key="1">
    <source>
        <dbReference type="SAM" id="Coils"/>
    </source>
</evidence>
<feature type="compositionally biased region" description="Basic residues" evidence="2">
    <location>
        <begin position="1264"/>
        <end position="1276"/>
    </location>
</feature>
<dbReference type="Pfam" id="PF00406">
    <property type="entry name" value="ADK"/>
    <property type="match status" value="1"/>
</dbReference>
<dbReference type="Pfam" id="PF06294">
    <property type="entry name" value="CH_2"/>
    <property type="match status" value="1"/>
</dbReference>
<dbReference type="Gene3D" id="3.40.50.300">
    <property type="entry name" value="P-loop containing nucleotide triphosphate hydrolases"/>
    <property type="match status" value="1"/>
</dbReference>
<gene>
    <name evidence="6" type="primary">SPEF2</name>
</gene>
<dbReference type="Ensembl" id="ENSLACT00000002629.1">
    <property type="protein sequence ID" value="ENSLACP00000002608.1"/>
    <property type="gene ID" value="ENSLACG00000002334.1"/>
</dbReference>
<dbReference type="InterPro" id="IPR036872">
    <property type="entry name" value="CH_dom_sf"/>
</dbReference>
<keyword evidence="7" id="KW-1185">Reference proteome</keyword>
<dbReference type="GO" id="GO:0097225">
    <property type="term" value="C:sperm midpiece"/>
    <property type="evidence" value="ECO:0007669"/>
    <property type="project" value="TreeGrafter"/>
</dbReference>
<reference evidence="6" key="3">
    <citation type="submission" date="2025-09" db="UniProtKB">
        <authorList>
            <consortium name="Ensembl"/>
        </authorList>
    </citation>
    <scope>IDENTIFICATION</scope>
</reference>
<dbReference type="GO" id="GO:0005737">
    <property type="term" value="C:cytoplasm"/>
    <property type="evidence" value="ECO:0007669"/>
    <property type="project" value="UniProtKB-ARBA"/>
</dbReference>
<dbReference type="EMBL" id="AFYH01223626">
    <property type="status" value="NOT_ANNOTATED_CDS"/>
    <property type="molecule type" value="Genomic_DNA"/>
</dbReference>
<dbReference type="InterPro" id="IPR054517">
    <property type="entry name" value="SPEF2_D5"/>
</dbReference>
<feature type="compositionally biased region" description="Basic and acidic residues" evidence="2">
    <location>
        <begin position="834"/>
        <end position="846"/>
    </location>
</feature>
<dbReference type="EMBL" id="AFYH01223620">
    <property type="status" value="NOT_ANNOTATED_CDS"/>
    <property type="molecule type" value="Genomic_DNA"/>
</dbReference>
<evidence type="ECO:0000259" key="4">
    <source>
        <dbReference type="Pfam" id="PF22946"/>
    </source>
</evidence>
<feature type="compositionally biased region" description="Pro residues" evidence="2">
    <location>
        <begin position="1279"/>
        <end position="1288"/>
    </location>
</feature>
<feature type="region of interest" description="Disordered" evidence="2">
    <location>
        <begin position="834"/>
        <end position="961"/>
    </location>
</feature>
<dbReference type="OMA" id="IMETKQQ"/>
<proteinExistence type="predicted"/>